<dbReference type="OrthoDB" id="275227at2759"/>
<dbReference type="PANTHER" id="PTHR42769:SF3">
    <property type="entry name" value="SUPEROXIDE DISMUTASE [FE] 2, CHLOROPLASTIC"/>
    <property type="match status" value="1"/>
</dbReference>
<evidence type="ECO:0000313" key="2">
    <source>
        <dbReference type="EMBL" id="KXN74827.1"/>
    </source>
</evidence>
<gene>
    <name evidence="2" type="ORF">CONCODRAFT_14577</name>
</gene>
<name>A0A137PIK7_CONC2</name>
<dbReference type="OMA" id="YLKRFWT"/>
<sequence length="257" mass="29676">MNILTRSTLKVLNKTSTFNQIRGIHRLAPIAPELRQTLCKTLFPVTNLSLIDQERSVLLEQLNDLIKDTHFEHLTLYKTIVRSAPFLDKSLIFNLSSQLWNQSFFLESLAADVTPIRYDLEQRLIKDFGSLQGFKDEFKKAALSQFGNGWTWLVEDDKGALKIVNTKSSGTPLIPGRMNQYEGYTYQQIVDHVSKLNLPYTLPVDKEVGAYHPVLAINMWDTAYAVDYKCHKEAYVNQFITYIDWNVVHKRLFPGFR</sequence>
<feature type="domain" description="Manganese/iron superoxide dismutase C-terminal" evidence="1">
    <location>
        <begin position="195"/>
        <end position="251"/>
    </location>
</feature>
<evidence type="ECO:0000313" key="3">
    <source>
        <dbReference type="Proteomes" id="UP000070444"/>
    </source>
</evidence>
<keyword evidence="3" id="KW-1185">Reference proteome</keyword>
<accession>A0A137PIK7</accession>
<dbReference type="STRING" id="796925.A0A137PIK7"/>
<dbReference type="GO" id="GO:0004784">
    <property type="term" value="F:superoxide dismutase activity"/>
    <property type="evidence" value="ECO:0007669"/>
    <property type="project" value="InterPro"/>
</dbReference>
<dbReference type="Pfam" id="PF02777">
    <property type="entry name" value="Sod_Fe_C"/>
    <property type="match status" value="2"/>
</dbReference>
<dbReference type="Gene3D" id="3.55.40.20">
    <property type="entry name" value="Iron/manganese superoxide dismutase, C-terminal domain"/>
    <property type="match status" value="1"/>
</dbReference>
<dbReference type="GO" id="GO:0046872">
    <property type="term" value="F:metal ion binding"/>
    <property type="evidence" value="ECO:0007669"/>
    <property type="project" value="InterPro"/>
</dbReference>
<feature type="domain" description="Manganese/iron superoxide dismutase C-terminal" evidence="1">
    <location>
        <begin position="119"/>
        <end position="174"/>
    </location>
</feature>
<organism evidence="2 3">
    <name type="scientific">Conidiobolus coronatus (strain ATCC 28846 / CBS 209.66 / NRRL 28638)</name>
    <name type="common">Delacroixia coronata</name>
    <dbReference type="NCBI Taxonomy" id="796925"/>
    <lineage>
        <taxon>Eukaryota</taxon>
        <taxon>Fungi</taxon>
        <taxon>Fungi incertae sedis</taxon>
        <taxon>Zoopagomycota</taxon>
        <taxon>Entomophthoromycotina</taxon>
        <taxon>Entomophthoromycetes</taxon>
        <taxon>Entomophthorales</taxon>
        <taxon>Ancylistaceae</taxon>
        <taxon>Conidiobolus</taxon>
    </lineage>
</organism>
<dbReference type="InterPro" id="IPR036324">
    <property type="entry name" value="Mn/Fe_SOD_N_sf"/>
</dbReference>
<dbReference type="AlphaFoldDB" id="A0A137PIK7"/>
<reference evidence="2 3" key="1">
    <citation type="journal article" date="2015" name="Genome Biol. Evol.">
        <title>Phylogenomic analyses indicate that early fungi evolved digesting cell walls of algal ancestors of land plants.</title>
        <authorList>
            <person name="Chang Y."/>
            <person name="Wang S."/>
            <person name="Sekimoto S."/>
            <person name="Aerts A.L."/>
            <person name="Choi C."/>
            <person name="Clum A."/>
            <person name="LaButti K.M."/>
            <person name="Lindquist E.A."/>
            <person name="Yee Ngan C."/>
            <person name="Ohm R.A."/>
            <person name="Salamov A.A."/>
            <person name="Grigoriev I.V."/>
            <person name="Spatafora J.W."/>
            <person name="Berbee M.L."/>
        </authorList>
    </citation>
    <scope>NUCLEOTIDE SEQUENCE [LARGE SCALE GENOMIC DNA]</scope>
    <source>
        <strain evidence="2 3">NRRL 28638</strain>
    </source>
</reference>
<dbReference type="SUPFAM" id="SSF46609">
    <property type="entry name" value="Fe,Mn superoxide dismutase (SOD), N-terminal domain"/>
    <property type="match status" value="1"/>
</dbReference>
<dbReference type="SUPFAM" id="SSF54719">
    <property type="entry name" value="Fe,Mn superoxide dismutase (SOD), C-terminal domain"/>
    <property type="match status" value="1"/>
</dbReference>
<dbReference type="Proteomes" id="UP000070444">
    <property type="component" value="Unassembled WGS sequence"/>
</dbReference>
<protein>
    <submittedName>
        <fullName evidence="2">Manganese and iron superoxide dismutase</fullName>
    </submittedName>
</protein>
<proteinExistence type="predicted"/>
<evidence type="ECO:0000259" key="1">
    <source>
        <dbReference type="Pfam" id="PF02777"/>
    </source>
</evidence>
<dbReference type="InterPro" id="IPR036314">
    <property type="entry name" value="SOD_C_sf"/>
</dbReference>
<dbReference type="PANTHER" id="PTHR42769">
    <property type="entry name" value="SUPEROXIDE DISMUTASE"/>
    <property type="match status" value="1"/>
</dbReference>
<dbReference type="InterPro" id="IPR019832">
    <property type="entry name" value="Mn/Fe_SOD_C"/>
</dbReference>
<dbReference type="EMBL" id="KQ964420">
    <property type="protein sequence ID" value="KXN74827.1"/>
    <property type="molecule type" value="Genomic_DNA"/>
</dbReference>